<reference evidence="1" key="1">
    <citation type="submission" date="2022-03" db="EMBL/GenBank/DDBJ databases">
        <authorList>
            <person name="Sayadi A."/>
        </authorList>
    </citation>
    <scope>NUCLEOTIDE SEQUENCE</scope>
</reference>
<comment type="caution">
    <text evidence="1">The sequence shown here is derived from an EMBL/GenBank/DDBJ whole genome shotgun (WGS) entry which is preliminary data.</text>
</comment>
<protein>
    <submittedName>
        <fullName evidence="1">Uncharacterized protein</fullName>
    </submittedName>
</protein>
<gene>
    <name evidence="1" type="ORF">ACAOBT_LOCUS20479</name>
    <name evidence="2" type="ORF">ACAOBT_LOCUS34479</name>
</gene>
<dbReference type="EMBL" id="CAKOFQ010008594">
    <property type="protein sequence ID" value="CAH2015052.1"/>
    <property type="molecule type" value="Genomic_DNA"/>
</dbReference>
<sequence length="43" mass="5115">MSSEQTRFSRSLYYWAWLLPSTSKAVINFNDCTVQKSVKKREK</sequence>
<evidence type="ECO:0000313" key="2">
    <source>
        <dbReference type="EMBL" id="CAH2015052.1"/>
    </source>
</evidence>
<dbReference type="AlphaFoldDB" id="A0A9P0PS66"/>
<dbReference type="Proteomes" id="UP001152888">
    <property type="component" value="Unassembled WGS sequence"/>
</dbReference>
<evidence type="ECO:0000313" key="1">
    <source>
        <dbReference type="EMBL" id="CAH1991795.1"/>
    </source>
</evidence>
<organism evidence="1 3">
    <name type="scientific">Acanthoscelides obtectus</name>
    <name type="common">Bean weevil</name>
    <name type="synonym">Bruchus obtectus</name>
    <dbReference type="NCBI Taxonomy" id="200917"/>
    <lineage>
        <taxon>Eukaryota</taxon>
        <taxon>Metazoa</taxon>
        <taxon>Ecdysozoa</taxon>
        <taxon>Arthropoda</taxon>
        <taxon>Hexapoda</taxon>
        <taxon>Insecta</taxon>
        <taxon>Pterygota</taxon>
        <taxon>Neoptera</taxon>
        <taxon>Endopterygota</taxon>
        <taxon>Coleoptera</taxon>
        <taxon>Polyphaga</taxon>
        <taxon>Cucujiformia</taxon>
        <taxon>Chrysomeloidea</taxon>
        <taxon>Chrysomelidae</taxon>
        <taxon>Bruchinae</taxon>
        <taxon>Bruchini</taxon>
        <taxon>Acanthoscelides</taxon>
    </lineage>
</organism>
<accession>A0A9P0PS66</accession>
<evidence type="ECO:0000313" key="3">
    <source>
        <dbReference type="Proteomes" id="UP001152888"/>
    </source>
</evidence>
<name>A0A9P0PS66_ACAOB</name>
<dbReference type="EMBL" id="CAKOFQ010007124">
    <property type="protein sequence ID" value="CAH1991795.1"/>
    <property type="molecule type" value="Genomic_DNA"/>
</dbReference>
<proteinExistence type="predicted"/>
<keyword evidence="3" id="KW-1185">Reference proteome</keyword>